<sequence>MKRLIGLLFILMVVISGTFYLVMGSSKAKLTEPVEMNKVNDDFILHVRAERTDQGFQVLRSLEYKGEEQITIMHRTPLISISVEYDKPRFTGSPVTQTLDPGDVYYPQEPRVYSSLEKGEYTLFANGQFYFNGQIINIKSEETIQFQ</sequence>
<dbReference type="AlphaFoldDB" id="A0A9X4AKX9"/>
<protein>
    <submittedName>
        <fullName evidence="1">Uncharacterized protein</fullName>
    </submittedName>
</protein>
<reference evidence="1" key="1">
    <citation type="submission" date="2022-06" db="EMBL/GenBank/DDBJ databases">
        <title>Aquibacillus sp. a new bacterium isolated from soil saline samples.</title>
        <authorList>
            <person name="Galisteo C."/>
            <person name="De La Haba R."/>
            <person name="Sanchez-Porro C."/>
            <person name="Ventosa A."/>
        </authorList>
    </citation>
    <scope>NUCLEOTIDE SEQUENCE</scope>
    <source>
        <strain evidence="1">3ASR75-11</strain>
    </source>
</reference>
<gene>
    <name evidence="1" type="ORF">NC797_04595</name>
</gene>
<dbReference type="EMBL" id="JAMQKB010000002">
    <property type="protein sequence ID" value="MDC3423787.1"/>
    <property type="molecule type" value="Genomic_DNA"/>
</dbReference>
<dbReference type="RefSeq" id="WP_272435539.1">
    <property type="nucleotide sequence ID" value="NZ_JAMQKB010000002.1"/>
</dbReference>
<comment type="caution">
    <text evidence="1">The sequence shown here is derived from an EMBL/GenBank/DDBJ whole genome shotgun (WGS) entry which is preliminary data.</text>
</comment>
<keyword evidence="2" id="KW-1185">Reference proteome</keyword>
<name>A0A9X4AKX9_9BACI</name>
<accession>A0A9X4AKX9</accession>
<evidence type="ECO:0000313" key="2">
    <source>
        <dbReference type="Proteomes" id="UP001145050"/>
    </source>
</evidence>
<organism evidence="1 2">
    <name type="scientific">Terrihalobacillus insolitus</name>
    <dbReference type="NCBI Taxonomy" id="2950438"/>
    <lineage>
        <taxon>Bacteria</taxon>
        <taxon>Bacillati</taxon>
        <taxon>Bacillota</taxon>
        <taxon>Bacilli</taxon>
        <taxon>Bacillales</taxon>
        <taxon>Bacillaceae</taxon>
        <taxon>Terrihalobacillus</taxon>
    </lineage>
</organism>
<proteinExistence type="predicted"/>
<dbReference type="Proteomes" id="UP001145050">
    <property type="component" value="Unassembled WGS sequence"/>
</dbReference>
<evidence type="ECO:0000313" key="1">
    <source>
        <dbReference type="EMBL" id="MDC3423787.1"/>
    </source>
</evidence>